<feature type="region of interest" description="Disordered" evidence="1">
    <location>
        <begin position="145"/>
        <end position="193"/>
    </location>
</feature>
<feature type="region of interest" description="Disordered" evidence="1">
    <location>
        <begin position="113"/>
        <end position="132"/>
    </location>
</feature>
<feature type="region of interest" description="Disordered" evidence="1">
    <location>
        <begin position="1"/>
        <end position="55"/>
    </location>
</feature>
<reference evidence="3 4" key="1">
    <citation type="submission" date="2019-04" db="EMBL/GenBank/DDBJ databases">
        <title>Deinococcus metalilatus MA1002 mutant No.5.</title>
        <authorList>
            <person name="Park W."/>
            <person name="Park C."/>
        </authorList>
    </citation>
    <scope>NUCLEOTIDE SEQUENCE [LARGE SCALE GENOMIC DNA]</scope>
    <source>
        <strain evidence="3 4">MA1002-m5</strain>
    </source>
</reference>
<dbReference type="Proteomes" id="UP000536909">
    <property type="component" value="Unassembled WGS sequence"/>
</dbReference>
<organism evidence="3 4">
    <name type="scientific">Deinococcus metallilatus</name>
    <dbReference type="NCBI Taxonomy" id="1211322"/>
    <lineage>
        <taxon>Bacteria</taxon>
        <taxon>Thermotogati</taxon>
        <taxon>Deinococcota</taxon>
        <taxon>Deinococci</taxon>
        <taxon>Deinococcales</taxon>
        <taxon>Deinococcaceae</taxon>
        <taxon>Deinococcus</taxon>
    </lineage>
</organism>
<dbReference type="AlphaFoldDB" id="A0AAJ5JXS7"/>
<proteinExistence type="predicted"/>
<dbReference type="EMBL" id="VBRC01000011">
    <property type="protein sequence ID" value="TLK24151.1"/>
    <property type="molecule type" value="Genomic_DNA"/>
</dbReference>
<reference evidence="2 5" key="2">
    <citation type="submission" date="2020-08" db="EMBL/GenBank/DDBJ databases">
        <title>Genomic Encyclopedia of Type Strains, Phase IV (KMG-IV): sequencing the most valuable type-strain genomes for metagenomic binning, comparative biology and taxonomic classification.</title>
        <authorList>
            <person name="Goeker M."/>
        </authorList>
    </citation>
    <scope>NUCLEOTIDE SEQUENCE [LARGE SCALE GENOMIC DNA]</scope>
    <source>
        <strain evidence="2 5">DSM 105434</strain>
    </source>
</reference>
<evidence type="ECO:0000313" key="5">
    <source>
        <dbReference type="Proteomes" id="UP000536909"/>
    </source>
</evidence>
<name>A0AAJ5JXS7_9DEIO</name>
<keyword evidence="5" id="KW-1185">Reference proteome</keyword>
<evidence type="ECO:0008006" key="6">
    <source>
        <dbReference type="Google" id="ProtNLM"/>
    </source>
</evidence>
<dbReference type="RefSeq" id="WP_129119482.1">
    <property type="nucleotide sequence ID" value="NZ_BSUI01000001.1"/>
</dbReference>
<accession>A0AAJ5JXS7</accession>
<feature type="compositionally biased region" description="Gly residues" evidence="1">
    <location>
        <begin position="166"/>
        <end position="175"/>
    </location>
</feature>
<evidence type="ECO:0000313" key="2">
    <source>
        <dbReference type="EMBL" id="MBB5296758.1"/>
    </source>
</evidence>
<evidence type="ECO:0000313" key="3">
    <source>
        <dbReference type="EMBL" id="TLK24151.1"/>
    </source>
</evidence>
<sequence length="193" mass="19899">MTRTPPDDANEGTTGPTRAGEDQSASPDAGTPPTVDYSRPRDDNPEQQDIQSNAHAIYAAEADREDLPVSGDVTAGRDLSGTDALAGAGITFDDGIEPSLRTEMLDNAIAYSENTPPANVNDEPGFDDGVPNSFSDFSVVTADIPGGTTRLADPSFDAGGEVKGPRIGGSGGIDGGPPRTRPLPGTEEADEQE</sequence>
<gene>
    <name evidence="3" type="ORF">FCS05_14925</name>
    <name evidence="2" type="ORF">HNQ10_003611</name>
</gene>
<dbReference type="EMBL" id="JACHFV010000013">
    <property type="protein sequence ID" value="MBB5296758.1"/>
    <property type="molecule type" value="Genomic_DNA"/>
</dbReference>
<evidence type="ECO:0000256" key="1">
    <source>
        <dbReference type="SAM" id="MobiDB-lite"/>
    </source>
</evidence>
<evidence type="ECO:0000313" key="4">
    <source>
        <dbReference type="Proteomes" id="UP000308000"/>
    </source>
</evidence>
<protein>
    <recommendedName>
        <fullName evidence="6">DUF5709 domain-containing protein</fullName>
    </recommendedName>
</protein>
<comment type="caution">
    <text evidence="3">The sequence shown here is derived from an EMBL/GenBank/DDBJ whole genome shotgun (WGS) entry which is preliminary data.</text>
</comment>
<feature type="compositionally biased region" description="Low complexity" evidence="1">
    <location>
        <begin position="176"/>
        <end position="186"/>
    </location>
</feature>
<dbReference type="Proteomes" id="UP000308000">
    <property type="component" value="Unassembled WGS sequence"/>
</dbReference>